<protein>
    <submittedName>
        <fullName evidence="8">ECF subfamily RNA polymerase sigma-24 subunit</fullName>
    </submittedName>
</protein>
<proteinExistence type="inferred from homology"/>
<keyword evidence="9" id="KW-1185">Reference proteome</keyword>
<keyword evidence="2" id="KW-0805">Transcription regulation</keyword>
<dbReference type="SUPFAM" id="SSF88946">
    <property type="entry name" value="Sigma2 domain of RNA polymerase sigma factors"/>
    <property type="match status" value="1"/>
</dbReference>
<dbReference type="STRING" id="1123367.GCA_000621305_03318"/>
<dbReference type="Gene3D" id="1.10.1740.10">
    <property type="match status" value="1"/>
</dbReference>
<dbReference type="RefSeq" id="WP_004342248.1">
    <property type="nucleotide sequence ID" value="NZ_AMXE01000071.1"/>
</dbReference>
<dbReference type="InterPro" id="IPR013325">
    <property type="entry name" value="RNA_pol_sigma_r2"/>
</dbReference>
<feature type="compositionally biased region" description="Basic residues" evidence="5">
    <location>
        <begin position="176"/>
        <end position="187"/>
    </location>
</feature>
<dbReference type="InterPro" id="IPR007627">
    <property type="entry name" value="RNA_pol_sigma70_r2"/>
</dbReference>
<reference evidence="8 9" key="1">
    <citation type="submission" date="2012-09" db="EMBL/GenBank/DDBJ databases">
        <title>Draft Genome Sequences of 6 Strains from Genus Thauera.</title>
        <authorList>
            <person name="Liu B."/>
            <person name="Shapleigh J.P."/>
            <person name="Frostegard A.H."/>
        </authorList>
    </citation>
    <scope>NUCLEOTIDE SEQUENCE [LARGE SCALE GENOMIC DNA]</scope>
    <source>
        <strain evidence="9">47Lol / DSM 12138</strain>
    </source>
</reference>
<dbReference type="Pfam" id="PF04542">
    <property type="entry name" value="Sigma70_r2"/>
    <property type="match status" value="1"/>
</dbReference>
<evidence type="ECO:0000256" key="5">
    <source>
        <dbReference type="SAM" id="MobiDB-lite"/>
    </source>
</evidence>
<dbReference type="SUPFAM" id="SSF88659">
    <property type="entry name" value="Sigma3 and sigma4 domains of RNA polymerase sigma factors"/>
    <property type="match status" value="1"/>
</dbReference>
<evidence type="ECO:0000256" key="2">
    <source>
        <dbReference type="ARBA" id="ARBA00023015"/>
    </source>
</evidence>
<accession>N6XV30</accession>
<name>N6XV30_THAL4</name>
<dbReference type="GO" id="GO:0003677">
    <property type="term" value="F:DNA binding"/>
    <property type="evidence" value="ECO:0007669"/>
    <property type="project" value="InterPro"/>
</dbReference>
<dbReference type="AlphaFoldDB" id="N6XV30"/>
<dbReference type="InterPro" id="IPR013249">
    <property type="entry name" value="RNA_pol_sigma70_r4_t2"/>
</dbReference>
<dbReference type="NCBIfam" id="TIGR02937">
    <property type="entry name" value="sigma70-ECF"/>
    <property type="match status" value="1"/>
</dbReference>
<dbReference type="EMBL" id="AMXE01000071">
    <property type="protein sequence ID" value="ENO85611.1"/>
    <property type="molecule type" value="Genomic_DNA"/>
</dbReference>
<evidence type="ECO:0000256" key="4">
    <source>
        <dbReference type="ARBA" id="ARBA00023163"/>
    </source>
</evidence>
<gene>
    <name evidence="8" type="ORF">C666_14960</name>
</gene>
<evidence type="ECO:0000256" key="1">
    <source>
        <dbReference type="ARBA" id="ARBA00010641"/>
    </source>
</evidence>
<evidence type="ECO:0000259" key="6">
    <source>
        <dbReference type="Pfam" id="PF04542"/>
    </source>
</evidence>
<dbReference type="PANTHER" id="PTHR43133:SF63">
    <property type="entry name" value="RNA POLYMERASE SIGMA FACTOR FECI-RELATED"/>
    <property type="match status" value="1"/>
</dbReference>
<dbReference type="Gene3D" id="1.10.10.10">
    <property type="entry name" value="Winged helix-like DNA-binding domain superfamily/Winged helix DNA-binding domain"/>
    <property type="match status" value="1"/>
</dbReference>
<comment type="caution">
    <text evidence="8">The sequence shown here is derived from an EMBL/GenBank/DDBJ whole genome shotgun (WGS) entry which is preliminary data.</text>
</comment>
<feature type="domain" description="RNA polymerase sigma-70 region 2" evidence="6">
    <location>
        <begin position="1"/>
        <end position="67"/>
    </location>
</feature>
<feature type="domain" description="RNA polymerase sigma factor 70 region 4 type 2" evidence="7">
    <location>
        <begin position="107"/>
        <end position="159"/>
    </location>
</feature>
<dbReference type="eggNOG" id="COG1595">
    <property type="taxonomic scope" value="Bacteria"/>
</dbReference>
<keyword evidence="3" id="KW-0731">Sigma factor</keyword>
<feature type="region of interest" description="Disordered" evidence="5">
    <location>
        <begin position="167"/>
        <end position="187"/>
    </location>
</feature>
<dbReference type="InterPro" id="IPR014284">
    <property type="entry name" value="RNA_pol_sigma-70_dom"/>
</dbReference>
<evidence type="ECO:0000313" key="9">
    <source>
        <dbReference type="Proteomes" id="UP000013232"/>
    </source>
</evidence>
<dbReference type="OrthoDB" id="9784272at2"/>
<dbReference type="InterPro" id="IPR039425">
    <property type="entry name" value="RNA_pol_sigma-70-like"/>
</dbReference>
<organism evidence="8 9">
    <name type="scientific">Thauera linaloolentis (strain DSM 12138 / JCM 21573 / CCUG 41526 / CIP 105981 / IAM 15112 / NBRC 102519 / 47Lol)</name>
    <dbReference type="NCBI Taxonomy" id="1123367"/>
    <lineage>
        <taxon>Bacteria</taxon>
        <taxon>Pseudomonadati</taxon>
        <taxon>Pseudomonadota</taxon>
        <taxon>Betaproteobacteria</taxon>
        <taxon>Rhodocyclales</taxon>
        <taxon>Zoogloeaceae</taxon>
        <taxon>Thauera</taxon>
    </lineage>
</organism>
<dbReference type="InterPro" id="IPR036388">
    <property type="entry name" value="WH-like_DNA-bd_sf"/>
</dbReference>
<evidence type="ECO:0000256" key="3">
    <source>
        <dbReference type="ARBA" id="ARBA00023082"/>
    </source>
</evidence>
<dbReference type="Pfam" id="PF08281">
    <property type="entry name" value="Sigma70_r4_2"/>
    <property type="match status" value="1"/>
</dbReference>
<dbReference type="InterPro" id="IPR013324">
    <property type="entry name" value="RNA_pol_sigma_r3/r4-like"/>
</dbReference>
<dbReference type="GO" id="GO:0006352">
    <property type="term" value="P:DNA-templated transcription initiation"/>
    <property type="evidence" value="ECO:0007669"/>
    <property type="project" value="InterPro"/>
</dbReference>
<sequence length="187" mass="21128">MFERYYRELLNFLAHRVRDRDTAADLAQESFARVYAAERSGTAIRDPRALLYRTARNLLTDEYRRSNAREPSGIDDEPDSALFEADEHAGPDALEPETRFSARQRFEAVAMIVDKLPPRCREAFILVKFDGLTHAETAERMGIAVKTVEMQVQIALEACWEGLEALDGDPVGGPSRKGRAKKEKQGK</sequence>
<evidence type="ECO:0000313" key="8">
    <source>
        <dbReference type="EMBL" id="ENO85611.1"/>
    </source>
</evidence>
<keyword evidence="4" id="KW-0804">Transcription</keyword>
<dbReference type="Proteomes" id="UP000013232">
    <property type="component" value="Unassembled WGS sequence"/>
</dbReference>
<comment type="similarity">
    <text evidence="1">Belongs to the sigma-70 factor family. ECF subfamily.</text>
</comment>
<evidence type="ECO:0000259" key="7">
    <source>
        <dbReference type="Pfam" id="PF08281"/>
    </source>
</evidence>
<dbReference type="PANTHER" id="PTHR43133">
    <property type="entry name" value="RNA POLYMERASE ECF-TYPE SIGMA FACTO"/>
    <property type="match status" value="1"/>
</dbReference>
<dbReference type="GO" id="GO:0016987">
    <property type="term" value="F:sigma factor activity"/>
    <property type="evidence" value="ECO:0007669"/>
    <property type="project" value="UniProtKB-KW"/>
</dbReference>